<dbReference type="InterPro" id="IPR000086">
    <property type="entry name" value="NUDIX_hydrolase_dom"/>
</dbReference>
<feature type="domain" description="Nudix hydrolase" evidence="3">
    <location>
        <begin position="4"/>
        <end position="132"/>
    </location>
</feature>
<evidence type="ECO:0000313" key="4">
    <source>
        <dbReference type="EMBL" id="MBA1837729.1"/>
    </source>
</evidence>
<protein>
    <submittedName>
        <fullName evidence="4">TIGR00730 family Rossman fold protein</fullName>
    </submittedName>
</protein>
<evidence type="ECO:0000259" key="3">
    <source>
        <dbReference type="PROSITE" id="PS51462"/>
    </source>
</evidence>
<dbReference type="Pfam" id="PF00293">
    <property type="entry name" value="NUDIX"/>
    <property type="match status" value="1"/>
</dbReference>
<dbReference type="Gene3D" id="3.90.79.10">
    <property type="entry name" value="Nucleoside Triphosphate Pyrophosphohydrolase"/>
    <property type="match status" value="1"/>
</dbReference>
<sequence>MTDPAIISVAAIVFTDDNGRVLCVRKHTSPRFQLPGGKPEGTETLVETAVRETREEVGVTVDPEHVSFLGRFSAPASNEPGHTVTSTVFLHPGTSIAPAPAAEIAEARWVDPAAPDCQLAPLLRDEIFPALRSREITAVAVYAGARPGTNPANAALARSLGQALADNGITLVYGGSKLGLMGEVAEGASRSIGVLTEHLANYELQYEGLERLEVVATMAERKARMSELADAIVALPGGAGTLDELFEEWTSQQLGLHHKPIGLLGSAFWAPLVAMVDHMVAEGFMRPTDRAHMVVADDPHELLAKLRAWAPPVPRWL</sequence>
<keyword evidence="2" id="KW-0378">Hydrolase</keyword>
<dbReference type="AlphaFoldDB" id="A0A7V9A207"/>
<dbReference type="RefSeq" id="WP_181192434.1">
    <property type="nucleotide sequence ID" value="NZ_JABFED010000005.1"/>
</dbReference>
<dbReference type="GO" id="GO:0016799">
    <property type="term" value="F:hydrolase activity, hydrolyzing N-glycosyl compounds"/>
    <property type="evidence" value="ECO:0007669"/>
    <property type="project" value="TreeGrafter"/>
</dbReference>
<gene>
    <name evidence="4" type="ORF">HMA55_07450</name>
</gene>
<proteinExistence type="inferred from homology"/>
<reference evidence="4 5" key="1">
    <citation type="submission" date="2020-05" db="EMBL/GenBank/DDBJ databases">
        <title>Descriptions of Corynebacterium xxxx sp. nov., Corynebacterium yyyy sp. nov. and Corynebacterium zzzz sp. nov.</title>
        <authorList>
            <person name="Zhang G."/>
        </authorList>
    </citation>
    <scope>NUCLEOTIDE SEQUENCE [LARGE SCALE GENOMIC DNA]</scope>
    <source>
        <strain evidence="5">zg-913</strain>
    </source>
</reference>
<dbReference type="PANTHER" id="PTHR31223">
    <property type="entry name" value="LOG FAMILY PROTEIN YJL055W"/>
    <property type="match status" value="1"/>
</dbReference>
<dbReference type="PANTHER" id="PTHR31223:SF70">
    <property type="entry name" value="LOG FAMILY PROTEIN YJL055W"/>
    <property type="match status" value="1"/>
</dbReference>
<dbReference type="GO" id="GO:0009691">
    <property type="term" value="P:cytokinin biosynthetic process"/>
    <property type="evidence" value="ECO:0007669"/>
    <property type="project" value="InterPro"/>
</dbReference>
<dbReference type="EMBL" id="JABFED010000005">
    <property type="protein sequence ID" value="MBA1837729.1"/>
    <property type="molecule type" value="Genomic_DNA"/>
</dbReference>
<dbReference type="PROSITE" id="PS51462">
    <property type="entry name" value="NUDIX"/>
    <property type="match status" value="1"/>
</dbReference>
<accession>A0A7V9A207</accession>
<dbReference type="PROSITE" id="PS00893">
    <property type="entry name" value="NUDIX_BOX"/>
    <property type="match status" value="1"/>
</dbReference>
<dbReference type="InterPro" id="IPR005269">
    <property type="entry name" value="LOG"/>
</dbReference>
<comment type="similarity">
    <text evidence="1">Belongs to the LOG family.</text>
</comment>
<name>A0A7V9A207_9CORY</name>
<evidence type="ECO:0000256" key="2">
    <source>
        <dbReference type="ARBA" id="ARBA00022801"/>
    </source>
</evidence>
<keyword evidence="5" id="KW-1185">Reference proteome</keyword>
<dbReference type="InterPro" id="IPR015797">
    <property type="entry name" value="NUDIX_hydrolase-like_dom_sf"/>
</dbReference>
<dbReference type="GO" id="GO:0005829">
    <property type="term" value="C:cytosol"/>
    <property type="evidence" value="ECO:0007669"/>
    <property type="project" value="TreeGrafter"/>
</dbReference>
<evidence type="ECO:0000256" key="1">
    <source>
        <dbReference type="ARBA" id="ARBA00006763"/>
    </source>
</evidence>
<organism evidence="4 5">
    <name type="scientific">Corynebacterium wankanglinii</name>
    <dbReference type="NCBI Taxonomy" id="2735136"/>
    <lineage>
        <taxon>Bacteria</taxon>
        <taxon>Bacillati</taxon>
        <taxon>Actinomycetota</taxon>
        <taxon>Actinomycetes</taxon>
        <taxon>Mycobacteriales</taxon>
        <taxon>Corynebacteriaceae</taxon>
        <taxon>Corynebacterium</taxon>
    </lineage>
</organism>
<dbReference type="Gene3D" id="3.40.50.450">
    <property type="match status" value="1"/>
</dbReference>
<dbReference type="Proteomes" id="UP000577408">
    <property type="component" value="Unassembled WGS sequence"/>
</dbReference>
<dbReference type="NCBIfam" id="TIGR00730">
    <property type="entry name" value="Rossman fold protein, TIGR00730 family"/>
    <property type="match status" value="1"/>
</dbReference>
<dbReference type="SUPFAM" id="SSF55811">
    <property type="entry name" value="Nudix"/>
    <property type="match status" value="1"/>
</dbReference>
<dbReference type="InterPro" id="IPR020084">
    <property type="entry name" value="NUDIX_hydrolase_CS"/>
</dbReference>
<dbReference type="SUPFAM" id="SSF102405">
    <property type="entry name" value="MCP/YpsA-like"/>
    <property type="match status" value="1"/>
</dbReference>
<dbReference type="CDD" id="cd04690">
    <property type="entry name" value="NUDIX_Hydrolase"/>
    <property type="match status" value="1"/>
</dbReference>
<evidence type="ECO:0000313" key="5">
    <source>
        <dbReference type="Proteomes" id="UP000577408"/>
    </source>
</evidence>
<dbReference type="Pfam" id="PF03641">
    <property type="entry name" value="Lysine_decarbox"/>
    <property type="match status" value="1"/>
</dbReference>
<dbReference type="InterPro" id="IPR031100">
    <property type="entry name" value="LOG_fam"/>
</dbReference>
<comment type="caution">
    <text evidence="4">The sequence shown here is derived from an EMBL/GenBank/DDBJ whole genome shotgun (WGS) entry which is preliminary data.</text>
</comment>